<evidence type="ECO:0000256" key="3">
    <source>
        <dbReference type="ARBA" id="ARBA00023002"/>
    </source>
</evidence>
<dbReference type="PANTHER" id="PTHR23023">
    <property type="entry name" value="DIMETHYLANILINE MONOOXYGENASE"/>
    <property type="match status" value="1"/>
</dbReference>
<accession>A0A6G1GUT3</accession>
<dbReference type="Pfam" id="PF07992">
    <property type="entry name" value="Pyr_redox_2"/>
    <property type="match status" value="1"/>
</dbReference>
<dbReference type="GO" id="GO:0016491">
    <property type="term" value="F:oxidoreductase activity"/>
    <property type="evidence" value="ECO:0007669"/>
    <property type="project" value="UniProtKB-KW"/>
</dbReference>
<feature type="domain" description="FAD/NAD(P)-binding" evidence="5">
    <location>
        <begin position="5"/>
        <end position="216"/>
    </location>
</feature>
<dbReference type="Gene3D" id="3.50.50.60">
    <property type="entry name" value="FAD/NAD(P)-binding domain"/>
    <property type="match status" value="1"/>
</dbReference>
<keyword evidence="2" id="KW-0274">FAD</keyword>
<evidence type="ECO:0000256" key="4">
    <source>
        <dbReference type="SAM" id="MobiDB-lite"/>
    </source>
</evidence>
<dbReference type="SUPFAM" id="SSF51905">
    <property type="entry name" value="FAD/NAD(P)-binding domain"/>
    <property type="match status" value="1"/>
</dbReference>
<dbReference type="EMBL" id="ML977167">
    <property type="protein sequence ID" value="KAF1984498.1"/>
    <property type="molecule type" value="Genomic_DNA"/>
</dbReference>
<gene>
    <name evidence="7" type="ORF">K402DRAFT_395521</name>
</gene>
<organism evidence="7 8">
    <name type="scientific">Aulographum hederae CBS 113979</name>
    <dbReference type="NCBI Taxonomy" id="1176131"/>
    <lineage>
        <taxon>Eukaryota</taxon>
        <taxon>Fungi</taxon>
        <taxon>Dikarya</taxon>
        <taxon>Ascomycota</taxon>
        <taxon>Pezizomycotina</taxon>
        <taxon>Dothideomycetes</taxon>
        <taxon>Pleosporomycetidae</taxon>
        <taxon>Aulographales</taxon>
        <taxon>Aulographaceae</taxon>
    </lineage>
</organism>
<keyword evidence="3" id="KW-0560">Oxidoreductase</keyword>
<evidence type="ECO:0000313" key="7">
    <source>
        <dbReference type="EMBL" id="KAF1984498.1"/>
    </source>
</evidence>
<feature type="region of interest" description="Disordered" evidence="4">
    <location>
        <begin position="522"/>
        <end position="547"/>
    </location>
</feature>
<dbReference type="OrthoDB" id="66881at2759"/>
<dbReference type="InterPro" id="IPR050346">
    <property type="entry name" value="FMO-like"/>
</dbReference>
<evidence type="ECO:0000313" key="8">
    <source>
        <dbReference type="Proteomes" id="UP000800041"/>
    </source>
</evidence>
<feature type="domain" description="DUF6314" evidence="6">
    <location>
        <begin position="575"/>
        <end position="733"/>
    </location>
</feature>
<protein>
    <submittedName>
        <fullName evidence="7">Uncharacterized protein</fullName>
    </submittedName>
</protein>
<dbReference type="AlphaFoldDB" id="A0A6G1GUT3"/>
<evidence type="ECO:0000256" key="1">
    <source>
        <dbReference type="ARBA" id="ARBA00022630"/>
    </source>
</evidence>
<dbReference type="Proteomes" id="UP000800041">
    <property type="component" value="Unassembled WGS sequence"/>
</dbReference>
<name>A0A6G1GUT3_9PEZI</name>
<dbReference type="InterPro" id="IPR023753">
    <property type="entry name" value="FAD/NAD-binding_dom"/>
</dbReference>
<evidence type="ECO:0000259" key="6">
    <source>
        <dbReference type="Pfam" id="PF19834"/>
    </source>
</evidence>
<dbReference type="PRINTS" id="PR00368">
    <property type="entry name" value="FADPNR"/>
</dbReference>
<dbReference type="Pfam" id="PF19834">
    <property type="entry name" value="DUF6314"/>
    <property type="match status" value="1"/>
</dbReference>
<proteinExistence type="predicted"/>
<keyword evidence="1" id="KW-0285">Flavoprotein</keyword>
<dbReference type="InterPro" id="IPR045632">
    <property type="entry name" value="DUF6314"/>
</dbReference>
<sequence length="733" mass="81207">MPSKSVAVIGAGPAGLVAAKTLLRVPGQAFDVTVFERKSRVGGMWAVEVGEDGGIVNPEMPTNLSRFTVSFGDLDWRAVHLPSLPMFPRAWQVGRYLKTYTDRYIPSESIKLGSTVKSVEMVGEAESARYRVQWSRTACEEKHSGEDYEEAVFDHLIVASGFFSKPRPSSGKNPPSKLIHSSQFRHVSQILPQAHPDGNIVVFGGGMSGGEAAANIAFQISDSKHSPQSELDLSGCKLFHVVPRPFYPLPTHLPVNPALDADLVNPAPTFVPLDLTMFDLSRRPEGHIKPSNGLTPPERAEKSHSYLRSISGWREHELPRALIHTDQQKKSPSVVAISDTYSGFVLSTDIQTLAGRVVDVSSDEQGKTKITITGGVEGETTTIDSVVAIVDAAGFEPHGALDWMSDGIKSKLEYDSTSNRLPVLLHHHSVDNELLPTLGFVGFYEGPYWGVMEMQARYLARKWSAQSGVNVAQNFESEHERLRNLRQAIALRASDVPQYVMSDYPGLIEGFAQELGITRDDLGGCKRRGPPTAARYSTDEDDRRQSQDVCREIDQVLDSAESSRKFVSAAAFRALQGHWRVRRQLHSFLAGFPSGTFEGTADFLPRRPTDLEAAAEYLYVEDGTLTTEAGLTLRANKRYAYRYSEAADLISAWFVKEDGKSVDYLFNEIQFRARPKGHSGGWLAKGSSHLCEPDMYETDYEFKFRGAALDSFDIKYVVKGPRKDYISTTTFQR</sequence>
<evidence type="ECO:0000259" key="5">
    <source>
        <dbReference type="Pfam" id="PF07992"/>
    </source>
</evidence>
<reference evidence="7" key="1">
    <citation type="journal article" date="2020" name="Stud. Mycol.">
        <title>101 Dothideomycetes genomes: a test case for predicting lifestyles and emergence of pathogens.</title>
        <authorList>
            <person name="Haridas S."/>
            <person name="Albert R."/>
            <person name="Binder M."/>
            <person name="Bloem J."/>
            <person name="Labutti K."/>
            <person name="Salamov A."/>
            <person name="Andreopoulos B."/>
            <person name="Baker S."/>
            <person name="Barry K."/>
            <person name="Bills G."/>
            <person name="Bluhm B."/>
            <person name="Cannon C."/>
            <person name="Castanera R."/>
            <person name="Culley D."/>
            <person name="Daum C."/>
            <person name="Ezra D."/>
            <person name="Gonzalez J."/>
            <person name="Henrissat B."/>
            <person name="Kuo A."/>
            <person name="Liang C."/>
            <person name="Lipzen A."/>
            <person name="Lutzoni F."/>
            <person name="Magnuson J."/>
            <person name="Mondo S."/>
            <person name="Nolan M."/>
            <person name="Ohm R."/>
            <person name="Pangilinan J."/>
            <person name="Park H.-J."/>
            <person name="Ramirez L."/>
            <person name="Alfaro M."/>
            <person name="Sun H."/>
            <person name="Tritt A."/>
            <person name="Yoshinaga Y."/>
            <person name="Zwiers L.-H."/>
            <person name="Turgeon B."/>
            <person name="Goodwin S."/>
            <person name="Spatafora J."/>
            <person name="Crous P."/>
            <person name="Grigoriev I."/>
        </authorList>
    </citation>
    <scope>NUCLEOTIDE SEQUENCE</scope>
    <source>
        <strain evidence="7">CBS 113979</strain>
    </source>
</reference>
<dbReference type="InterPro" id="IPR036188">
    <property type="entry name" value="FAD/NAD-bd_sf"/>
</dbReference>
<keyword evidence="8" id="KW-1185">Reference proteome</keyword>
<evidence type="ECO:0000256" key="2">
    <source>
        <dbReference type="ARBA" id="ARBA00022827"/>
    </source>
</evidence>
<feature type="compositionally biased region" description="Basic and acidic residues" evidence="4">
    <location>
        <begin position="537"/>
        <end position="547"/>
    </location>
</feature>